<dbReference type="Proteomes" id="UP000783686">
    <property type="component" value="Unassembled WGS sequence"/>
</dbReference>
<dbReference type="GO" id="GO:0003735">
    <property type="term" value="F:structural constituent of ribosome"/>
    <property type="evidence" value="ECO:0007669"/>
    <property type="project" value="InterPro"/>
</dbReference>
<dbReference type="OrthoDB" id="1166329at2759"/>
<protein>
    <recommendedName>
        <fullName evidence="4">Large ribosomal subunit protein eL33</fullName>
    </recommendedName>
    <alternativeName>
        <fullName evidence="5">60S ribosomal protein L35a</fullName>
    </alternativeName>
</protein>
<dbReference type="Proteomes" id="UP000614601">
    <property type="component" value="Unassembled WGS sequence"/>
</dbReference>
<sequence>MSETTKTARAPNGRRLYVRAVFSGYKRGQRNQQVNTALLKLENVHDTREAQFYVGKRAVYVYKAQKKVAKGGHEKTRVRAIWGRVTRAHGNTGSVRAKFRHNLPPSAMGKRVRVMLYPSNI</sequence>
<evidence type="ECO:0000256" key="4">
    <source>
        <dbReference type="ARBA" id="ARBA00035228"/>
    </source>
</evidence>
<dbReference type="HAMAP" id="MF_00573">
    <property type="entry name" value="Ribosomal_eL33"/>
    <property type="match status" value="1"/>
</dbReference>
<evidence type="ECO:0000256" key="3">
    <source>
        <dbReference type="ARBA" id="ARBA00023274"/>
    </source>
</evidence>
<reference evidence="6" key="1">
    <citation type="submission" date="2020-09" db="EMBL/GenBank/DDBJ databases">
        <authorList>
            <person name="Kikuchi T."/>
        </authorList>
    </citation>
    <scope>NUCLEOTIDE SEQUENCE</scope>
    <source>
        <strain evidence="6">SH1</strain>
    </source>
</reference>
<dbReference type="Gene3D" id="2.40.10.190">
    <property type="entry name" value="translation elongation factor selb, chain A, domain 4"/>
    <property type="match status" value="1"/>
</dbReference>
<comment type="caution">
    <text evidence="6">The sequence shown here is derived from an EMBL/GenBank/DDBJ whole genome shotgun (WGS) entry which is preliminary data.</text>
</comment>
<keyword evidence="8" id="KW-1185">Reference proteome</keyword>
<gene>
    <name evidence="6" type="ORF">BOKJ2_LOCUS4693</name>
    <name evidence="7" type="ORF">BOKJ2_LOCUS4709</name>
</gene>
<dbReference type="FunFam" id="2.40.10.190:FF:000001">
    <property type="entry name" value="60S ribosomal protein L35a"/>
    <property type="match status" value="1"/>
</dbReference>
<evidence type="ECO:0000313" key="7">
    <source>
        <dbReference type="EMBL" id="CAD5212908.1"/>
    </source>
</evidence>
<evidence type="ECO:0000256" key="2">
    <source>
        <dbReference type="ARBA" id="ARBA00022980"/>
    </source>
</evidence>
<name>A0A811KAV0_9BILA</name>
<keyword evidence="2" id="KW-0689">Ribosomal protein</keyword>
<dbReference type="InterPro" id="IPR009000">
    <property type="entry name" value="Transl_B-barrel_sf"/>
</dbReference>
<organism evidence="6 8">
    <name type="scientific">Bursaphelenchus okinawaensis</name>
    <dbReference type="NCBI Taxonomy" id="465554"/>
    <lineage>
        <taxon>Eukaryota</taxon>
        <taxon>Metazoa</taxon>
        <taxon>Ecdysozoa</taxon>
        <taxon>Nematoda</taxon>
        <taxon>Chromadorea</taxon>
        <taxon>Rhabditida</taxon>
        <taxon>Tylenchina</taxon>
        <taxon>Tylenchomorpha</taxon>
        <taxon>Aphelenchoidea</taxon>
        <taxon>Aphelenchoididae</taxon>
        <taxon>Bursaphelenchus</taxon>
    </lineage>
</organism>
<evidence type="ECO:0000313" key="8">
    <source>
        <dbReference type="Proteomes" id="UP000614601"/>
    </source>
</evidence>
<evidence type="ECO:0000313" key="6">
    <source>
        <dbReference type="EMBL" id="CAD5212892.1"/>
    </source>
</evidence>
<evidence type="ECO:0000256" key="1">
    <source>
        <dbReference type="ARBA" id="ARBA00009269"/>
    </source>
</evidence>
<dbReference type="EMBL" id="CAJFDH010000002">
    <property type="protein sequence ID" value="CAD5212908.1"/>
    <property type="molecule type" value="Genomic_DNA"/>
</dbReference>
<dbReference type="PANTHER" id="PTHR10902">
    <property type="entry name" value="60S RIBOSOMAL PROTEIN L35A"/>
    <property type="match status" value="1"/>
</dbReference>
<dbReference type="EMBL" id="CAJFDH010000002">
    <property type="protein sequence ID" value="CAD5212892.1"/>
    <property type="molecule type" value="Genomic_DNA"/>
</dbReference>
<dbReference type="InterPro" id="IPR038661">
    <property type="entry name" value="Ribosomal_eL33_sf"/>
</dbReference>
<dbReference type="AlphaFoldDB" id="A0A811KAV0"/>
<accession>A0A811KAV0</accession>
<dbReference type="GO" id="GO:1990904">
    <property type="term" value="C:ribonucleoprotein complex"/>
    <property type="evidence" value="ECO:0007669"/>
    <property type="project" value="UniProtKB-KW"/>
</dbReference>
<dbReference type="Pfam" id="PF01247">
    <property type="entry name" value="Ribosomal_L35Ae"/>
    <property type="match status" value="1"/>
</dbReference>
<dbReference type="GO" id="GO:0006412">
    <property type="term" value="P:translation"/>
    <property type="evidence" value="ECO:0007669"/>
    <property type="project" value="InterPro"/>
</dbReference>
<evidence type="ECO:0000256" key="5">
    <source>
        <dbReference type="ARBA" id="ARBA00035530"/>
    </source>
</evidence>
<keyword evidence="3" id="KW-0687">Ribonucleoprotein</keyword>
<dbReference type="EMBL" id="CAJFCW020000002">
    <property type="protein sequence ID" value="CAG9098063.1"/>
    <property type="molecule type" value="Genomic_DNA"/>
</dbReference>
<dbReference type="GO" id="GO:0005840">
    <property type="term" value="C:ribosome"/>
    <property type="evidence" value="ECO:0007669"/>
    <property type="project" value="UniProtKB-KW"/>
</dbReference>
<dbReference type="SUPFAM" id="SSF50447">
    <property type="entry name" value="Translation proteins"/>
    <property type="match status" value="1"/>
</dbReference>
<dbReference type="EMBL" id="CAJFCW020000002">
    <property type="protein sequence ID" value="CAG9098137.1"/>
    <property type="molecule type" value="Genomic_DNA"/>
</dbReference>
<dbReference type="InterPro" id="IPR001780">
    <property type="entry name" value="Ribosomal_eL33"/>
</dbReference>
<comment type="similarity">
    <text evidence="1">Belongs to the eukaryotic ribosomal protein eL33 family.</text>
</comment>
<proteinExistence type="inferred from homology"/>